<dbReference type="OrthoDB" id="2015213at2759"/>
<keyword evidence="1" id="KW-0808">Transferase</keyword>
<evidence type="ECO:0000313" key="1">
    <source>
        <dbReference type="EMBL" id="POR39511.1"/>
    </source>
</evidence>
<dbReference type="AlphaFoldDB" id="A0A2S4LAR8"/>
<sequence>MYRGLPRQCFAHSFLPFKGPPTKRFDLQGRTISSSMPLPSSSLYQDPAPAMWKFPSRRSVVHSTEGIVACTQPLAAKCGLEVLRAGGNAAV</sequence>
<name>A0A2S4LAR8_9HYPO</name>
<comment type="caution">
    <text evidence="1">The sequence shown here is derived from an EMBL/GenBank/DDBJ whole genome shotgun (WGS) entry which is preliminary data.</text>
</comment>
<dbReference type="STRING" id="94208.A0A2S4LAR8"/>
<dbReference type="GO" id="GO:0016740">
    <property type="term" value="F:transferase activity"/>
    <property type="evidence" value="ECO:0007669"/>
    <property type="project" value="UniProtKB-KW"/>
</dbReference>
<dbReference type="EMBL" id="PKSG01000034">
    <property type="protein sequence ID" value="POR39511.1"/>
    <property type="molecule type" value="Genomic_DNA"/>
</dbReference>
<dbReference type="SUPFAM" id="SSF56235">
    <property type="entry name" value="N-terminal nucleophile aminohydrolases (Ntn hydrolases)"/>
    <property type="match status" value="1"/>
</dbReference>
<organism evidence="1 2">
    <name type="scientific">Tolypocladium paradoxum</name>
    <dbReference type="NCBI Taxonomy" id="94208"/>
    <lineage>
        <taxon>Eukaryota</taxon>
        <taxon>Fungi</taxon>
        <taxon>Dikarya</taxon>
        <taxon>Ascomycota</taxon>
        <taxon>Pezizomycotina</taxon>
        <taxon>Sordariomycetes</taxon>
        <taxon>Hypocreomycetidae</taxon>
        <taxon>Hypocreales</taxon>
        <taxon>Ophiocordycipitaceae</taxon>
        <taxon>Tolypocladium</taxon>
    </lineage>
</organism>
<dbReference type="InterPro" id="IPR029055">
    <property type="entry name" value="Ntn_hydrolases_N"/>
</dbReference>
<keyword evidence="2" id="KW-1185">Reference proteome</keyword>
<accession>A0A2S4LAR8</accession>
<proteinExistence type="predicted"/>
<evidence type="ECO:0000313" key="2">
    <source>
        <dbReference type="Proteomes" id="UP000237481"/>
    </source>
</evidence>
<protein>
    <submittedName>
        <fullName evidence="1">Gamma-glutamyltransferase</fullName>
    </submittedName>
</protein>
<dbReference type="Proteomes" id="UP000237481">
    <property type="component" value="Unassembled WGS sequence"/>
</dbReference>
<gene>
    <name evidence="1" type="ORF">TPAR_00306</name>
</gene>
<reference evidence="1 2" key="1">
    <citation type="submission" date="2018-01" db="EMBL/GenBank/DDBJ databases">
        <title>Harnessing the power of phylogenomics to disentangle the directionality and signatures of interkingdom host jumping in the parasitic fungal genus Tolypocladium.</title>
        <authorList>
            <person name="Quandt C.A."/>
            <person name="Patterson W."/>
            <person name="Spatafora J.W."/>
        </authorList>
    </citation>
    <scope>NUCLEOTIDE SEQUENCE [LARGE SCALE GENOMIC DNA]</scope>
    <source>
        <strain evidence="1 2">NRBC 100945</strain>
    </source>
</reference>